<dbReference type="PANTHER" id="PTHR30469:SF12">
    <property type="entry name" value="MULTIDRUG RESISTANCE PROTEIN MDTA"/>
    <property type="match status" value="1"/>
</dbReference>
<comment type="caution">
    <text evidence="4">The sequence shown here is derived from an EMBL/GenBank/DDBJ whole genome shotgun (WGS) entry which is preliminary data.</text>
</comment>
<protein>
    <submittedName>
        <fullName evidence="4">RND family efflux transporter MFP subunit</fullName>
    </submittedName>
</protein>
<accession>A0A839UX94</accession>
<dbReference type="SUPFAM" id="SSF111369">
    <property type="entry name" value="HlyD-like secretion proteins"/>
    <property type="match status" value="1"/>
</dbReference>
<reference evidence="4 5" key="1">
    <citation type="submission" date="2020-08" db="EMBL/GenBank/DDBJ databases">
        <title>Genomic Encyclopedia of Type Strains, Phase III (KMG-III): the genomes of soil and plant-associated and newly described type strains.</title>
        <authorList>
            <person name="Whitman W."/>
        </authorList>
    </citation>
    <scope>NUCLEOTIDE SEQUENCE [LARGE SCALE GENOMIC DNA]</scope>
    <source>
        <strain evidence="4 5">CECT 8571</strain>
    </source>
</reference>
<name>A0A839UX94_9GAMM</name>
<organism evidence="4 5">
    <name type="scientific">Simiduia aestuariiviva</name>
    <dbReference type="NCBI Taxonomy" id="1510459"/>
    <lineage>
        <taxon>Bacteria</taxon>
        <taxon>Pseudomonadati</taxon>
        <taxon>Pseudomonadota</taxon>
        <taxon>Gammaproteobacteria</taxon>
        <taxon>Cellvibrionales</taxon>
        <taxon>Cellvibrionaceae</taxon>
        <taxon>Simiduia</taxon>
    </lineage>
</organism>
<dbReference type="NCBIfam" id="TIGR01730">
    <property type="entry name" value="RND_mfp"/>
    <property type="match status" value="1"/>
</dbReference>
<comment type="similarity">
    <text evidence="1">Belongs to the membrane fusion protein (MFP) (TC 8.A.1) family.</text>
</comment>
<sequence length="385" mass="41855">MQMLRKFMGLAILTAGALVAAAIFLLQPTPEPRPSQAPPPPRVPVIEVAPSTLSLPVHSQGTVAPRREIDLVAEVAGRVKVVADNFVSGEFFTAGEPLVQVDPINYELALVRARGRVAEAEQLLATEQGRARQAKREWRDLGNAEANALFLREPQLGAARAALASAKADVRQAELDLAKTRIGAPFDGRIRETYVNLGQYVSPGSRVARVFDSQVVEVRLPLTDAQVALLDLPLGYRAAPGEGPRVTLRGTVAGQAREWQGRIARTEASLETRTRMYQVIAEVHQSENMNQPLVVGLFVRAQIDGRPIADVLQVPRTALYKHQTLVLVGADNIVRFAEAQVLDSNENLAWVRVPLRAGDRVATGRQGYLQPGVTVEPVIDAEARP</sequence>
<dbReference type="Gene3D" id="1.10.287.470">
    <property type="entry name" value="Helix hairpin bin"/>
    <property type="match status" value="1"/>
</dbReference>
<evidence type="ECO:0000256" key="2">
    <source>
        <dbReference type="SAM" id="Coils"/>
    </source>
</evidence>
<keyword evidence="2" id="KW-0175">Coiled coil</keyword>
<dbReference type="InterPro" id="IPR058625">
    <property type="entry name" value="MdtA-like_BSH"/>
</dbReference>
<dbReference type="GO" id="GO:1990281">
    <property type="term" value="C:efflux pump complex"/>
    <property type="evidence" value="ECO:0007669"/>
    <property type="project" value="TreeGrafter"/>
</dbReference>
<dbReference type="Pfam" id="PF25917">
    <property type="entry name" value="BSH_RND"/>
    <property type="match status" value="1"/>
</dbReference>
<dbReference type="Gene3D" id="2.40.50.100">
    <property type="match status" value="1"/>
</dbReference>
<dbReference type="PANTHER" id="PTHR30469">
    <property type="entry name" value="MULTIDRUG RESISTANCE PROTEIN MDTA"/>
    <property type="match status" value="1"/>
</dbReference>
<gene>
    <name evidence="4" type="ORF">FHS30_003158</name>
</gene>
<dbReference type="Gene3D" id="2.40.420.20">
    <property type="match status" value="1"/>
</dbReference>
<dbReference type="GO" id="GO:0015562">
    <property type="term" value="F:efflux transmembrane transporter activity"/>
    <property type="evidence" value="ECO:0007669"/>
    <property type="project" value="TreeGrafter"/>
</dbReference>
<evidence type="ECO:0000313" key="5">
    <source>
        <dbReference type="Proteomes" id="UP000559987"/>
    </source>
</evidence>
<dbReference type="Proteomes" id="UP000559987">
    <property type="component" value="Unassembled WGS sequence"/>
</dbReference>
<dbReference type="InterPro" id="IPR006143">
    <property type="entry name" value="RND_pump_MFP"/>
</dbReference>
<dbReference type="AlphaFoldDB" id="A0A839UX94"/>
<feature type="coiled-coil region" evidence="2">
    <location>
        <begin position="117"/>
        <end position="176"/>
    </location>
</feature>
<feature type="domain" description="Multidrug resistance protein MdtA-like barrel-sandwich hybrid" evidence="3">
    <location>
        <begin position="69"/>
        <end position="208"/>
    </location>
</feature>
<evidence type="ECO:0000256" key="1">
    <source>
        <dbReference type="ARBA" id="ARBA00009477"/>
    </source>
</evidence>
<dbReference type="Gene3D" id="2.40.30.170">
    <property type="match status" value="1"/>
</dbReference>
<dbReference type="EMBL" id="JACHXZ010000004">
    <property type="protein sequence ID" value="MBB3169945.1"/>
    <property type="molecule type" value="Genomic_DNA"/>
</dbReference>
<evidence type="ECO:0000313" key="4">
    <source>
        <dbReference type="EMBL" id="MBB3169945.1"/>
    </source>
</evidence>
<dbReference type="RefSeq" id="WP_183911425.1">
    <property type="nucleotide sequence ID" value="NZ_JACHXZ010000004.1"/>
</dbReference>
<keyword evidence="5" id="KW-1185">Reference proteome</keyword>
<evidence type="ECO:0000259" key="3">
    <source>
        <dbReference type="Pfam" id="PF25917"/>
    </source>
</evidence>
<proteinExistence type="inferred from homology"/>